<dbReference type="AlphaFoldDB" id="A0A0A0BIM9"/>
<dbReference type="STRING" id="392484.LP43_0131"/>
<gene>
    <name evidence="1" type="ORF">LP43_0131</name>
</gene>
<organism evidence="1 2">
    <name type="scientific">Methylophaga thiooxydans</name>
    <dbReference type="NCBI Taxonomy" id="392484"/>
    <lineage>
        <taxon>Bacteria</taxon>
        <taxon>Pseudomonadati</taxon>
        <taxon>Pseudomonadota</taxon>
        <taxon>Gammaproteobacteria</taxon>
        <taxon>Thiotrichales</taxon>
        <taxon>Piscirickettsiaceae</taxon>
        <taxon>Methylophaga</taxon>
    </lineage>
</organism>
<evidence type="ECO:0000313" key="1">
    <source>
        <dbReference type="EMBL" id="KGM07715.1"/>
    </source>
</evidence>
<reference evidence="1 2" key="1">
    <citation type="submission" date="2014-09" db="EMBL/GenBank/DDBJ databases">
        <authorList>
            <person name="Grob C."/>
            <person name="Taubert M."/>
            <person name="Howat A.M."/>
            <person name="Burns O.J."/>
            <person name="Dixon J.L."/>
            <person name="Chen Y."/>
            <person name="Murrell J.C."/>
        </authorList>
    </citation>
    <scope>NUCLEOTIDE SEQUENCE [LARGE SCALE GENOMIC DNA]</scope>
    <source>
        <strain evidence="1">L4</strain>
    </source>
</reference>
<evidence type="ECO:0008006" key="3">
    <source>
        <dbReference type="Google" id="ProtNLM"/>
    </source>
</evidence>
<protein>
    <recommendedName>
        <fullName evidence="3">DksA C4-type domain-containing protein</fullName>
    </recommendedName>
</protein>
<accession>A0A0A0BIM9</accession>
<comment type="caution">
    <text evidence="1">The sequence shown here is derived from an EMBL/GenBank/DDBJ whole genome shotgun (WGS) entry which is preliminary data.</text>
</comment>
<evidence type="ECO:0000313" key="2">
    <source>
        <dbReference type="Proteomes" id="UP000029999"/>
    </source>
</evidence>
<dbReference type="Proteomes" id="UP000029999">
    <property type="component" value="Unassembled WGS sequence"/>
</dbReference>
<dbReference type="RefSeq" id="WP_008290389.1">
    <property type="nucleotide sequence ID" value="NZ_JRQD01000001.1"/>
</dbReference>
<name>A0A0A0BIM9_9GAMM</name>
<proteinExistence type="predicted"/>
<sequence length="94" mass="10666">MLLLLSESIEKIASTMKAEGVDEDKLPLVCQVKEKLSGLRYYIEHRNYDIKAMIEEAKQKSYGICDVCGGAGQLRIFEGIYMARCHEHLKTRAS</sequence>
<dbReference type="EMBL" id="JRQD01000001">
    <property type="protein sequence ID" value="KGM07715.1"/>
    <property type="molecule type" value="Genomic_DNA"/>
</dbReference>